<evidence type="ECO:0000256" key="4">
    <source>
        <dbReference type="PIRSR" id="PIRSR001365-1"/>
    </source>
</evidence>
<evidence type="ECO:0000256" key="3">
    <source>
        <dbReference type="PIRNR" id="PIRNR001365"/>
    </source>
</evidence>
<dbReference type="SUPFAM" id="SSF51569">
    <property type="entry name" value="Aldolase"/>
    <property type="match status" value="1"/>
</dbReference>
<dbReference type="SMART" id="SM01130">
    <property type="entry name" value="DHDPS"/>
    <property type="match status" value="1"/>
</dbReference>
<dbReference type="InterPro" id="IPR013785">
    <property type="entry name" value="Aldolase_TIM"/>
</dbReference>
<dbReference type="GO" id="GO:0008840">
    <property type="term" value="F:4-hydroxy-tetrahydrodipicolinate synthase activity"/>
    <property type="evidence" value="ECO:0007669"/>
    <property type="project" value="TreeGrafter"/>
</dbReference>
<dbReference type="AlphaFoldDB" id="A0A3P3XNL6"/>
<name>A0A3P3XNL6_9SPIR</name>
<evidence type="ECO:0000313" key="6">
    <source>
        <dbReference type="EMBL" id="SLM17855.1"/>
    </source>
</evidence>
<accession>A0A3P3XNL6</accession>
<reference evidence="6" key="1">
    <citation type="submission" date="2017-02" db="EMBL/GenBank/DDBJ databases">
        <authorList>
            <person name="Regsiter A."/>
            <person name="William W."/>
        </authorList>
    </citation>
    <scope>NUCLEOTIDE SEQUENCE</scope>
    <source>
        <strain evidence="6">BdmA 4</strain>
    </source>
</reference>
<dbReference type="PANTHER" id="PTHR12128:SF66">
    <property type="entry name" value="4-HYDROXY-2-OXOGLUTARATE ALDOLASE, MITOCHONDRIAL"/>
    <property type="match status" value="1"/>
</dbReference>
<dbReference type="Pfam" id="PF00701">
    <property type="entry name" value="DHDPS"/>
    <property type="match status" value="1"/>
</dbReference>
<evidence type="ECO:0000256" key="1">
    <source>
        <dbReference type="ARBA" id="ARBA00007592"/>
    </source>
</evidence>
<gene>
    <name evidence="6" type="ORF">SPIRO4BDMA_40424</name>
</gene>
<dbReference type="EMBL" id="FWDO01000004">
    <property type="protein sequence ID" value="SLM17855.1"/>
    <property type="molecule type" value="Genomic_DNA"/>
</dbReference>
<protein>
    <submittedName>
        <fullName evidence="6">Dihydrodipicolinate synthetase family</fullName>
    </submittedName>
</protein>
<dbReference type="InterPro" id="IPR002220">
    <property type="entry name" value="DapA-like"/>
</dbReference>
<keyword evidence="2 3" id="KW-0456">Lyase</keyword>
<dbReference type="PIRSF" id="PIRSF001365">
    <property type="entry name" value="DHDPS"/>
    <property type="match status" value="1"/>
</dbReference>
<dbReference type="CDD" id="cd00408">
    <property type="entry name" value="DHDPS-like"/>
    <property type="match status" value="1"/>
</dbReference>
<feature type="binding site" evidence="5">
    <location>
        <position position="205"/>
    </location>
    <ligand>
        <name>pyruvate</name>
        <dbReference type="ChEBI" id="CHEBI:15361"/>
    </ligand>
</feature>
<evidence type="ECO:0000256" key="5">
    <source>
        <dbReference type="PIRSR" id="PIRSR001365-2"/>
    </source>
</evidence>
<feature type="active site" description="Proton donor/acceptor" evidence="4">
    <location>
        <position position="135"/>
    </location>
</feature>
<dbReference type="PRINTS" id="PR00146">
    <property type="entry name" value="DHPICSNTHASE"/>
</dbReference>
<evidence type="ECO:0000256" key="2">
    <source>
        <dbReference type="ARBA" id="ARBA00023239"/>
    </source>
</evidence>
<organism evidence="6">
    <name type="scientific">uncultured spirochete</name>
    <dbReference type="NCBI Taxonomy" id="156406"/>
    <lineage>
        <taxon>Bacteria</taxon>
        <taxon>Pseudomonadati</taxon>
        <taxon>Spirochaetota</taxon>
        <taxon>Spirochaetia</taxon>
        <taxon>Spirochaetales</taxon>
        <taxon>environmental samples</taxon>
    </lineage>
</organism>
<comment type="similarity">
    <text evidence="1 3">Belongs to the DapA family.</text>
</comment>
<proteinExistence type="inferred from homology"/>
<dbReference type="Gene3D" id="3.20.20.70">
    <property type="entry name" value="Aldolase class I"/>
    <property type="match status" value="1"/>
</dbReference>
<dbReference type="PANTHER" id="PTHR12128">
    <property type="entry name" value="DIHYDRODIPICOLINATE SYNTHASE"/>
    <property type="match status" value="1"/>
</dbReference>
<sequence>MKLYGVIPPMVTPFKESGDVDYNALEVLVRFLATNVDGLFVCGSYGSGPLMNMDERKEVATKSIEFAAGKVPIIVHTGSASSREAAQLSAHAVSIGALAVSAVAPYYFHHSPKGIIEYYRSILAAVPKGYPVYVYHNPRFSGYEIDMETMVKLADMGIAGVKDATFDIAKFSAYRRDLSPRGFDVVLGTESMWLSARVLGAEAFIPGLANAFPELCTELHRQGMQNDYEKACKTQFVVNKIRDLMYLAGSTQQAVYAMLSIRGIVKSYPRSPFLAANQSAQKELQELLAELGVL</sequence>
<feature type="active site" description="Schiff-base intermediate with substrate" evidence="4">
    <location>
        <position position="162"/>
    </location>
</feature>